<protein>
    <submittedName>
        <fullName evidence="1">Uncharacterized protein</fullName>
    </submittedName>
</protein>
<proteinExistence type="predicted"/>
<sequence>MHADGLWQFLKLYIAVKNHFEQNKGWPLVK</sequence>
<accession>A0A0E9PRE1</accession>
<reference evidence="1" key="2">
    <citation type="journal article" date="2015" name="Fish Shellfish Immunol.">
        <title>Early steps in the European eel (Anguilla anguilla)-Vibrio vulnificus interaction in the gills: Role of the RtxA13 toxin.</title>
        <authorList>
            <person name="Callol A."/>
            <person name="Pajuelo D."/>
            <person name="Ebbesson L."/>
            <person name="Teles M."/>
            <person name="MacKenzie S."/>
            <person name="Amaro C."/>
        </authorList>
    </citation>
    <scope>NUCLEOTIDE SEQUENCE</scope>
</reference>
<reference evidence="1" key="1">
    <citation type="submission" date="2014-11" db="EMBL/GenBank/DDBJ databases">
        <authorList>
            <person name="Amaro Gonzalez C."/>
        </authorList>
    </citation>
    <scope>NUCLEOTIDE SEQUENCE</scope>
</reference>
<dbReference type="AlphaFoldDB" id="A0A0E9PRE1"/>
<name>A0A0E9PRE1_ANGAN</name>
<organism evidence="1">
    <name type="scientific">Anguilla anguilla</name>
    <name type="common">European freshwater eel</name>
    <name type="synonym">Muraena anguilla</name>
    <dbReference type="NCBI Taxonomy" id="7936"/>
    <lineage>
        <taxon>Eukaryota</taxon>
        <taxon>Metazoa</taxon>
        <taxon>Chordata</taxon>
        <taxon>Craniata</taxon>
        <taxon>Vertebrata</taxon>
        <taxon>Euteleostomi</taxon>
        <taxon>Actinopterygii</taxon>
        <taxon>Neopterygii</taxon>
        <taxon>Teleostei</taxon>
        <taxon>Anguilliformes</taxon>
        <taxon>Anguillidae</taxon>
        <taxon>Anguilla</taxon>
    </lineage>
</organism>
<evidence type="ECO:0000313" key="1">
    <source>
        <dbReference type="EMBL" id="JAH06413.1"/>
    </source>
</evidence>
<dbReference type="EMBL" id="GBXM01102164">
    <property type="protein sequence ID" value="JAH06413.1"/>
    <property type="molecule type" value="Transcribed_RNA"/>
</dbReference>